<evidence type="ECO:0000313" key="1">
    <source>
        <dbReference type="EnsemblMetazoa" id="AATE003916-PA.1"/>
    </source>
</evidence>
<dbReference type="AlphaFoldDB" id="A0A182IR60"/>
<organism evidence="1">
    <name type="scientific">Anopheles atroparvus</name>
    <name type="common">European mosquito</name>
    <dbReference type="NCBI Taxonomy" id="41427"/>
    <lineage>
        <taxon>Eukaryota</taxon>
        <taxon>Metazoa</taxon>
        <taxon>Ecdysozoa</taxon>
        <taxon>Arthropoda</taxon>
        <taxon>Hexapoda</taxon>
        <taxon>Insecta</taxon>
        <taxon>Pterygota</taxon>
        <taxon>Neoptera</taxon>
        <taxon>Endopterygota</taxon>
        <taxon>Diptera</taxon>
        <taxon>Nematocera</taxon>
        <taxon>Culicoidea</taxon>
        <taxon>Culicidae</taxon>
        <taxon>Anophelinae</taxon>
        <taxon>Anopheles</taxon>
    </lineage>
</organism>
<dbReference type="VEuPathDB" id="VectorBase:AATE003916"/>
<accession>A0A182IR60</accession>
<proteinExistence type="predicted"/>
<dbReference type="EnsemblMetazoa" id="AATE003916-RA">
    <property type="protein sequence ID" value="AATE003916-PA.1"/>
    <property type="gene ID" value="AATE003916"/>
</dbReference>
<sequence length="177" mass="18783">MPRFAWVGREGDKSNSVAHLVENEMPLSSTGNVSACVVGGVEDTTTTTVLLDEDGMELEPTGYGSHRVADDSSNKQLTGSYTNLFRDSNGVNGSAGVTPGKQQQQQQQYHHTTGYGAGGLMMSDCDKIQSADEIINVSELMMVCSESTMIDTALDLDSLDGSIGNHSQSCLVKTAIV</sequence>
<name>A0A182IR60_ANOAO</name>
<reference evidence="1" key="1">
    <citation type="submission" date="2022-08" db="UniProtKB">
        <authorList>
            <consortium name="EnsemblMetazoa"/>
        </authorList>
    </citation>
    <scope>IDENTIFICATION</scope>
    <source>
        <strain evidence="1">EBRO</strain>
    </source>
</reference>
<protein>
    <submittedName>
        <fullName evidence="1">Uncharacterized protein</fullName>
    </submittedName>
</protein>